<accession>A0ABP1NXN0</accession>
<evidence type="ECO:0000313" key="2">
    <source>
        <dbReference type="EMBL" id="CAL7945784.1"/>
    </source>
</evidence>
<feature type="signal peptide" evidence="1">
    <location>
        <begin position="1"/>
        <end position="23"/>
    </location>
</feature>
<dbReference type="Proteomes" id="UP001642520">
    <property type="component" value="Unassembled WGS sequence"/>
</dbReference>
<evidence type="ECO:0000313" key="3">
    <source>
        <dbReference type="Proteomes" id="UP001642520"/>
    </source>
</evidence>
<keyword evidence="1" id="KW-0732">Signal</keyword>
<organism evidence="2 3">
    <name type="scientific">Xylocopa violacea</name>
    <name type="common">Violet carpenter bee</name>
    <name type="synonym">Apis violacea</name>
    <dbReference type="NCBI Taxonomy" id="135666"/>
    <lineage>
        <taxon>Eukaryota</taxon>
        <taxon>Metazoa</taxon>
        <taxon>Ecdysozoa</taxon>
        <taxon>Arthropoda</taxon>
        <taxon>Hexapoda</taxon>
        <taxon>Insecta</taxon>
        <taxon>Pterygota</taxon>
        <taxon>Neoptera</taxon>
        <taxon>Endopterygota</taxon>
        <taxon>Hymenoptera</taxon>
        <taxon>Apocrita</taxon>
        <taxon>Aculeata</taxon>
        <taxon>Apoidea</taxon>
        <taxon>Anthophila</taxon>
        <taxon>Apidae</taxon>
        <taxon>Xylocopa</taxon>
        <taxon>Xylocopa</taxon>
    </lineage>
</organism>
<proteinExistence type="predicted"/>
<feature type="chain" id="PRO_5045076731" evidence="1">
    <location>
        <begin position="24"/>
        <end position="183"/>
    </location>
</feature>
<keyword evidence="3" id="KW-1185">Reference proteome</keyword>
<reference evidence="2 3" key="1">
    <citation type="submission" date="2024-08" db="EMBL/GenBank/DDBJ databases">
        <authorList>
            <person name="Will J Nash"/>
            <person name="Angela Man"/>
            <person name="Seanna McTaggart"/>
            <person name="Kendall Baker"/>
            <person name="Tom Barker"/>
            <person name="Leah Catchpole"/>
            <person name="Alex Durrant"/>
            <person name="Karim Gharbi"/>
            <person name="Naomi Irish"/>
            <person name="Gemy Kaithakottil"/>
            <person name="Debby Ku"/>
            <person name="Aaliyah Providence"/>
            <person name="Felix Shaw"/>
            <person name="David Swarbreck"/>
            <person name="Chris Watkins"/>
            <person name="Ann M. McCartney"/>
            <person name="Giulio Formenti"/>
            <person name="Alice Mouton"/>
            <person name="Noel Vella"/>
            <person name="Bjorn M von Reumont"/>
            <person name="Adriana Vella"/>
            <person name="Wilfried Haerty"/>
        </authorList>
    </citation>
    <scope>NUCLEOTIDE SEQUENCE [LARGE SCALE GENOMIC DNA]</scope>
</reference>
<gene>
    <name evidence="2" type="ORF">XYLVIOL_LOCUS7404</name>
</gene>
<evidence type="ECO:0000256" key="1">
    <source>
        <dbReference type="SAM" id="SignalP"/>
    </source>
</evidence>
<name>A0ABP1NXN0_XYLVO</name>
<comment type="caution">
    <text evidence="2">The sequence shown here is derived from an EMBL/GenBank/DDBJ whole genome shotgun (WGS) entry which is preliminary data.</text>
</comment>
<sequence length="183" mass="21510">MRMKLLLQFSLLITILLITTSEGFFFEYPKKVIKDFLQTLKEKKEAKKGPHVQHYHVHYYPIVHPLSESPTKAPKKNELDLIHNDYLATLGWSDHEYKFVPEPKIKISSSLYSLWKDSSPWDHKLEADIFETVDHSENEGIYVHFPVNRKIIIENPLNDKKFKTTLLSSIFHKILDTKNSIHP</sequence>
<protein>
    <submittedName>
        <fullName evidence="2">Uncharacterized protein</fullName>
    </submittedName>
</protein>
<dbReference type="EMBL" id="CAXAJV020001294">
    <property type="protein sequence ID" value="CAL7945784.1"/>
    <property type="molecule type" value="Genomic_DNA"/>
</dbReference>